<organism evidence="2 3">
    <name type="scientific">Datura stramonium</name>
    <name type="common">Jimsonweed</name>
    <name type="synonym">Common thornapple</name>
    <dbReference type="NCBI Taxonomy" id="4076"/>
    <lineage>
        <taxon>Eukaryota</taxon>
        <taxon>Viridiplantae</taxon>
        <taxon>Streptophyta</taxon>
        <taxon>Embryophyta</taxon>
        <taxon>Tracheophyta</taxon>
        <taxon>Spermatophyta</taxon>
        <taxon>Magnoliopsida</taxon>
        <taxon>eudicotyledons</taxon>
        <taxon>Gunneridae</taxon>
        <taxon>Pentapetalae</taxon>
        <taxon>asterids</taxon>
        <taxon>lamiids</taxon>
        <taxon>Solanales</taxon>
        <taxon>Solanaceae</taxon>
        <taxon>Solanoideae</taxon>
        <taxon>Datureae</taxon>
        <taxon>Datura</taxon>
    </lineage>
</organism>
<sequence>MAKKGASSSASRSKTPFEQGAGHGTSPSGSRAGAHQTRAQNWTQANPQPEVVNGSQP</sequence>
<comment type="caution">
    <text evidence="2">The sequence shown here is derived from an EMBL/GenBank/DDBJ whole genome shotgun (WGS) entry which is preliminary data.</text>
</comment>
<feature type="region of interest" description="Disordered" evidence="1">
    <location>
        <begin position="1"/>
        <end position="57"/>
    </location>
</feature>
<keyword evidence="3" id="KW-1185">Reference proteome</keyword>
<dbReference type="EMBL" id="JACEIK010000592">
    <property type="protein sequence ID" value="MCD7459528.1"/>
    <property type="molecule type" value="Genomic_DNA"/>
</dbReference>
<feature type="compositionally biased region" description="Low complexity" evidence="1">
    <location>
        <begin position="1"/>
        <end position="14"/>
    </location>
</feature>
<name>A0ABS8SL38_DATST</name>
<evidence type="ECO:0000313" key="2">
    <source>
        <dbReference type="EMBL" id="MCD7459528.1"/>
    </source>
</evidence>
<gene>
    <name evidence="2" type="ORF">HAX54_041192</name>
</gene>
<protein>
    <submittedName>
        <fullName evidence="2">Uncharacterized protein</fullName>
    </submittedName>
</protein>
<proteinExistence type="predicted"/>
<accession>A0ABS8SL38</accession>
<evidence type="ECO:0000256" key="1">
    <source>
        <dbReference type="SAM" id="MobiDB-lite"/>
    </source>
</evidence>
<reference evidence="2 3" key="1">
    <citation type="journal article" date="2021" name="BMC Genomics">
        <title>Datura genome reveals duplications of psychoactive alkaloid biosynthetic genes and high mutation rate following tissue culture.</title>
        <authorList>
            <person name="Rajewski A."/>
            <person name="Carter-House D."/>
            <person name="Stajich J."/>
            <person name="Litt A."/>
        </authorList>
    </citation>
    <scope>NUCLEOTIDE SEQUENCE [LARGE SCALE GENOMIC DNA]</scope>
    <source>
        <strain evidence="2">AR-01</strain>
    </source>
</reference>
<feature type="compositionally biased region" description="Polar residues" evidence="1">
    <location>
        <begin position="37"/>
        <end position="57"/>
    </location>
</feature>
<evidence type="ECO:0000313" key="3">
    <source>
        <dbReference type="Proteomes" id="UP000823775"/>
    </source>
</evidence>
<dbReference type="Proteomes" id="UP000823775">
    <property type="component" value="Unassembled WGS sequence"/>
</dbReference>